<comment type="caution">
    <text evidence="8">The sequence shown here is derived from an EMBL/GenBank/DDBJ whole genome shotgun (WGS) entry which is preliminary data.</text>
</comment>
<keyword evidence="7" id="KW-0503">Monooxygenase</keyword>
<evidence type="ECO:0000256" key="1">
    <source>
        <dbReference type="ARBA" id="ARBA00001974"/>
    </source>
</evidence>
<dbReference type="Proteomes" id="UP000523795">
    <property type="component" value="Unassembled WGS sequence"/>
</dbReference>
<comment type="cofactor">
    <cofactor evidence="1">
        <name>FAD</name>
        <dbReference type="ChEBI" id="CHEBI:57692"/>
    </cofactor>
</comment>
<gene>
    <name evidence="8" type="ORF">HER39_14315</name>
</gene>
<keyword evidence="6" id="KW-0560">Oxidoreductase</keyword>
<accession>A0ABX1JQV2</accession>
<evidence type="ECO:0000256" key="5">
    <source>
        <dbReference type="ARBA" id="ARBA00022857"/>
    </source>
</evidence>
<organism evidence="8 9">
    <name type="scientific">Arthrobacter deserti</name>
    <dbReference type="NCBI Taxonomy" id="1742687"/>
    <lineage>
        <taxon>Bacteria</taxon>
        <taxon>Bacillati</taxon>
        <taxon>Actinomycetota</taxon>
        <taxon>Actinomycetes</taxon>
        <taxon>Micrococcales</taxon>
        <taxon>Micrococcaceae</taxon>
        <taxon>Arthrobacter</taxon>
    </lineage>
</organism>
<evidence type="ECO:0008006" key="10">
    <source>
        <dbReference type="Google" id="ProtNLM"/>
    </source>
</evidence>
<evidence type="ECO:0000313" key="9">
    <source>
        <dbReference type="Proteomes" id="UP000523795"/>
    </source>
</evidence>
<dbReference type="SUPFAM" id="SSF51905">
    <property type="entry name" value="FAD/NAD(P)-binding domain"/>
    <property type="match status" value="1"/>
</dbReference>
<evidence type="ECO:0000256" key="3">
    <source>
        <dbReference type="ARBA" id="ARBA00022630"/>
    </source>
</evidence>
<dbReference type="InterPro" id="IPR036188">
    <property type="entry name" value="FAD/NAD-bd_sf"/>
</dbReference>
<reference evidence="8 9" key="1">
    <citation type="submission" date="2020-04" db="EMBL/GenBank/DDBJ databases">
        <authorList>
            <person name="Liu S."/>
        </authorList>
    </citation>
    <scope>NUCLEOTIDE SEQUENCE [LARGE SCALE GENOMIC DNA]</scope>
    <source>
        <strain evidence="8 9">CGMCC 1.15091</strain>
    </source>
</reference>
<proteinExistence type="inferred from homology"/>
<evidence type="ECO:0000256" key="7">
    <source>
        <dbReference type="ARBA" id="ARBA00023033"/>
    </source>
</evidence>
<keyword evidence="3" id="KW-0285">Flavoprotein</keyword>
<keyword evidence="9" id="KW-1185">Reference proteome</keyword>
<dbReference type="PANTHER" id="PTHR43098:SF3">
    <property type="entry name" value="L-ORNITHINE N(5)-MONOOXYGENASE-RELATED"/>
    <property type="match status" value="1"/>
</dbReference>
<dbReference type="PANTHER" id="PTHR43098">
    <property type="entry name" value="L-ORNITHINE N(5)-MONOOXYGENASE-RELATED"/>
    <property type="match status" value="1"/>
</dbReference>
<evidence type="ECO:0000313" key="8">
    <source>
        <dbReference type="EMBL" id="NKX51715.1"/>
    </source>
</evidence>
<evidence type="ECO:0000256" key="6">
    <source>
        <dbReference type="ARBA" id="ARBA00023002"/>
    </source>
</evidence>
<protein>
    <recommendedName>
        <fullName evidence="10">Cyclohexanone monooxygenase</fullName>
    </recommendedName>
</protein>
<comment type="similarity">
    <text evidence="2">Belongs to the FAD-binding monooxygenase family.</text>
</comment>
<evidence type="ECO:0000256" key="2">
    <source>
        <dbReference type="ARBA" id="ARBA00010139"/>
    </source>
</evidence>
<name>A0ABX1JQV2_9MICC</name>
<evidence type="ECO:0000256" key="4">
    <source>
        <dbReference type="ARBA" id="ARBA00022827"/>
    </source>
</evidence>
<keyword evidence="5" id="KW-0521">NADP</keyword>
<dbReference type="InterPro" id="IPR050775">
    <property type="entry name" value="FAD-binding_Monooxygenases"/>
</dbReference>
<dbReference type="EMBL" id="JAAZSR010000290">
    <property type="protein sequence ID" value="NKX51715.1"/>
    <property type="molecule type" value="Genomic_DNA"/>
</dbReference>
<keyword evidence="4" id="KW-0274">FAD</keyword>
<sequence>MAYLKEHGLDVIDPEQDAEDKWVAHANELAQATLLPGTDSWYMGANIPGKPRKCLVYLGGAPAYRAICEEIVAKSYEGFALQPARTALAAS</sequence>
<dbReference type="Gene3D" id="3.50.50.60">
    <property type="entry name" value="FAD/NAD(P)-binding domain"/>
    <property type="match status" value="1"/>
</dbReference>